<dbReference type="Proteomes" id="UP001562065">
    <property type="component" value="Unassembled WGS sequence"/>
</dbReference>
<evidence type="ECO:0008006" key="3">
    <source>
        <dbReference type="Google" id="ProtNLM"/>
    </source>
</evidence>
<keyword evidence="2" id="KW-1185">Reference proteome</keyword>
<proteinExistence type="predicted"/>
<evidence type="ECO:0000313" key="2">
    <source>
        <dbReference type="Proteomes" id="UP001562065"/>
    </source>
</evidence>
<gene>
    <name evidence="1" type="ORF">AB5I84_06765</name>
</gene>
<protein>
    <recommendedName>
        <fullName evidence="3">DUF3293 domain-containing protein</fullName>
    </recommendedName>
</protein>
<accession>A0ABV4AGM1</accession>
<dbReference type="RefSeq" id="WP_369455098.1">
    <property type="nucleotide sequence ID" value="NZ_JBGCUO010000001.1"/>
</dbReference>
<evidence type="ECO:0000313" key="1">
    <source>
        <dbReference type="EMBL" id="MEY1661849.1"/>
    </source>
</evidence>
<comment type="caution">
    <text evidence="1">The sequence shown here is derived from an EMBL/GenBank/DDBJ whole genome shotgun (WGS) entry which is preliminary data.</text>
</comment>
<sequence>MSYPLMVLLPPSERRPATDPSWHQRMAAVQDGGEPVPALAALLARLRRLYPPIAGPHFDAGIAAMLCAAQEEERLTDYCVDSDAAVLGFAWSCAEAARQRLCALAADHGLVVFDPGAEPARLYWPPVDSGNSDAKAH</sequence>
<organism evidence="1 2">
    <name type="scientific">Isoalcanivorax beigongshangi</name>
    <dbReference type="NCBI Taxonomy" id="3238810"/>
    <lineage>
        <taxon>Bacteria</taxon>
        <taxon>Pseudomonadati</taxon>
        <taxon>Pseudomonadota</taxon>
        <taxon>Gammaproteobacteria</taxon>
        <taxon>Oceanospirillales</taxon>
        <taxon>Alcanivoracaceae</taxon>
        <taxon>Isoalcanivorax</taxon>
    </lineage>
</organism>
<dbReference type="EMBL" id="JBGCUO010000001">
    <property type="protein sequence ID" value="MEY1661849.1"/>
    <property type="molecule type" value="Genomic_DNA"/>
</dbReference>
<name>A0ABV4AGM1_9GAMM</name>
<reference evidence="1 2" key="1">
    <citation type="submission" date="2024-07" db="EMBL/GenBank/DDBJ databases">
        <authorList>
            <person name="Ren Q."/>
        </authorList>
    </citation>
    <scope>NUCLEOTIDE SEQUENCE [LARGE SCALE GENOMIC DNA]</scope>
    <source>
        <strain evidence="1 2">REN37</strain>
    </source>
</reference>